<dbReference type="Proteomes" id="UP001295444">
    <property type="component" value="Chromosome 01"/>
</dbReference>
<sequence length="70" mass="7937">MADATRHLEPHEETSTLHHRLEALFAAFWEKLERKLTLPAPQPGETPFKLTGRTPCHQATAIKIPARRKG</sequence>
<keyword evidence="2" id="KW-1185">Reference proteome</keyword>
<dbReference type="AlphaFoldDB" id="A0AAD1R4A9"/>
<evidence type="ECO:0000313" key="1">
    <source>
        <dbReference type="EMBL" id="CAH2223447.1"/>
    </source>
</evidence>
<evidence type="ECO:0000313" key="2">
    <source>
        <dbReference type="Proteomes" id="UP001295444"/>
    </source>
</evidence>
<accession>A0AAD1R4A9</accession>
<dbReference type="EMBL" id="OW240912">
    <property type="protein sequence ID" value="CAH2223447.1"/>
    <property type="molecule type" value="Genomic_DNA"/>
</dbReference>
<gene>
    <name evidence="1" type="ORF">PECUL_23A027041</name>
</gene>
<proteinExistence type="predicted"/>
<organism evidence="1 2">
    <name type="scientific">Pelobates cultripes</name>
    <name type="common">Western spadefoot toad</name>
    <dbReference type="NCBI Taxonomy" id="61616"/>
    <lineage>
        <taxon>Eukaryota</taxon>
        <taxon>Metazoa</taxon>
        <taxon>Chordata</taxon>
        <taxon>Craniata</taxon>
        <taxon>Vertebrata</taxon>
        <taxon>Euteleostomi</taxon>
        <taxon>Amphibia</taxon>
        <taxon>Batrachia</taxon>
        <taxon>Anura</taxon>
        <taxon>Pelobatoidea</taxon>
        <taxon>Pelobatidae</taxon>
        <taxon>Pelobates</taxon>
    </lineage>
</organism>
<name>A0AAD1R4A9_PELCU</name>
<reference evidence="1" key="1">
    <citation type="submission" date="2022-03" db="EMBL/GenBank/DDBJ databases">
        <authorList>
            <person name="Alioto T."/>
            <person name="Alioto T."/>
            <person name="Gomez Garrido J."/>
        </authorList>
    </citation>
    <scope>NUCLEOTIDE SEQUENCE</scope>
</reference>
<protein>
    <submittedName>
        <fullName evidence="1">Uncharacterized protein</fullName>
    </submittedName>
</protein>